<keyword evidence="5" id="KW-1185">Reference proteome</keyword>
<name>A0AAD5SVE3_9FUNG</name>
<feature type="region of interest" description="Disordered" evidence="3">
    <location>
        <begin position="129"/>
        <end position="202"/>
    </location>
</feature>
<proteinExistence type="inferred from homology"/>
<evidence type="ECO:0000256" key="3">
    <source>
        <dbReference type="SAM" id="MobiDB-lite"/>
    </source>
</evidence>
<comment type="similarity">
    <text evidence="1">Belongs to the TSR2 family.</text>
</comment>
<accession>A0AAD5SVE3</accession>
<gene>
    <name evidence="4" type="ORF">HK100_004153</name>
</gene>
<dbReference type="InterPro" id="IPR019398">
    <property type="entry name" value="Pre-rRNA_process_TSR2"/>
</dbReference>
<keyword evidence="2" id="KW-0698">rRNA processing</keyword>
<reference evidence="4" key="1">
    <citation type="submission" date="2020-05" db="EMBL/GenBank/DDBJ databases">
        <title>Phylogenomic resolution of chytrid fungi.</title>
        <authorList>
            <person name="Stajich J.E."/>
            <person name="Amses K."/>
            <person name="Simmons R."/>
            <person name="Seto K."/>
            <person name="Myers J."/>
            <person name="Bonds A."/>
            <person name="Quandt C.A."/>
            <person name="Barry K."/>
            <person name="Liu P."/>
            <person name="Grigoriev I."/>
            <person name="Longcore J.E."/>
            <person name="James T.Y."/>
        </authorList>
    </citation>
    <scope>NUCLEOTIDE SEQUENCE</scope>
    <source>
        <strain evidence="4">JEL0513</strain>
    </source>
</reference>
<sequence length="202" mass="22885">QTMSNFRSITHQNQFTESIHYVFLKWTALQLVIEHSMGGSSTLQKVQLLGEYIVDFFAQNGNRIDASDLEDNLINYFQESFRVELEDGSAIQIAMLLCRLFSTLESADLSEFERVKVLAAIPLPESMKSRRVSAGNGEADDDNDSDNASDDSLDEDGNNIYEADAMETAENSKAVRESVFKPEPIIDEDGFEMVQQKNRRRR</sequence>
<dbReference type="GO" id="GO:0006364">
    <property type="term" value="P:rRNA processing"/>
    <property type="evidence" value="ECO:0007669"/>
    <property type="project" value="UniProtKB-KW"/>
</dbReference>
<dbReference type="Proteomes" id="UP001211907">
    <property type="component" value="Unassembled WGS sequence"/>
</dbReference>
<evidence type="ECO:0000313" key="4">
    <source>
        <dbReference type="EMBL" id="KAJ3103744.1"/>
    </source>
</evidence>
<dbReference type="Pfam" id="PF10273">
    <property type="entry name" value="WGG"/>
    <property type="match status" value="1"/>
</dbReference>
<dbReference type="AlphaFoldDB" id="A0AAD5SVE3"/>
<comment type="caution">
    <text evidence="4">The sequence shown here is derived from an EMBL/GenBank/DDBJ whole genome shotgun (WGS) entry which is preliminary data.</text>
</comment>
<evidence type="ECO:0000313" key="5">
    <source>
        <dbReference type="Proteomes" id="UP001211907"/>
    </source>
</evidence>
<dbReference type="EMBL" id="JADGJH010002090">
    <property type="protein sequence ID" value="KAJ3103744.1"/>
    <property type="molecule type" value="Genomic_DNA"/>
</dbReference>
<evidence type="ECO:0000256" key="2">
    <source>
        <dbReference type="ARBA" id="ARBA00022552"/>
    </source>
</evidence>
<evidence type="ECO:0000256" key="1">
    <source>
        <dbReference type="ARBA" id="ARBA00006524"/>
    </source>
</evidence>
<organism evidence="4 5">
    <name type="scientific">Physocladia obscura</name>
    <dbReference type="NCBI Taxonomy" id="109957"/>
    <lineage>
        <taxon>Eukaryota</taxon>
        <taxon>Fungi</taxon>
        <taxon>Fungi incertae sedis</taxon>
        <taxon>Chytridiomycota</taxon>
        <taxon>Chytridiomycota incertae sedis</taxon>
        <taxon>Chytridiomycetes</taxon>
        <taxon>Chytridiales</taxon>
        <taxon>Chytriomycetaceae</taxon>
        <taxon>Physocladia</taxon>
    </lineage>
</organism>
<dbReference type="PANTHER" id="PTHR21250">
    <property type="entry name" value="PRE-RRNA-PROCESSING PROTEIN TSR2 HOMOLOG"/>
    <property type="match status" value="1"/>
</dbReference>
<feature type="non-terminal residue" evidence="4">
    <location>
        <position position="1"/>
    </location>
</feature>
<feature type="compositionally biased region" description="Acidic residues" evidence="3">
    <location>
        <begin position="138"/>
        <end position="157"/>
    </location>
</feature>
<protein>
    <recommendedName>
        <fullName evidence="6">Pre-rRNA-processing protein TSR2 homolog</fullName>
    </recommendedName>
</protein>
<evidence type="ECO:0008006" key="6">
    <source>
        <dbReference type="Google" id="ProtNLM"/>
    </source>
</evidence>